<evidence type="ECO:0000313" key="2">
    <source>
        <dbReference type="EMBL" id="MPM08242.1"/>
    </source>
</evidence>
<sequence>MLNKWVDFRRSGDLTPLGRQSSSSQLQGSPYQRGFRSTETGNVHQLVIGDYRFFIEQLHQVLGDGVHRPFLVTASNKNSQQFLVAEGFRSAQDHPLPRPVAHRHFLDSLFSRLSNKVFHTHLRQRRCRFA</sequence>
<dbReference type="EMBL" id="VSSQ01001428">
    <property type="protein sequence ID" value="MPM08242.1"/>
    <property type="molecule type" value="Genomic_DNA"/>
</dbReference>
<feature type="region of interest" description="Disordered" evidence="1">
    <location>
        <begin position="16"/>
        <end position="35"/>
    </location>
</feature>
<gene>
    <name evidence="2" type="ORF">SDC9_54554</name>
</gene>
<reference evidence="2" key="1">
    <citation type="submission" date="2019-08" db="EMBL/GenBank/DDBJ databases">
        <authorList>
            <person name="Kucharzyk K."/>
            <person name="Murdoch R.W."/>
            <person name="Higgins S."/>
            <person name="Loffler F."/>
        </authorList>
    </citation>
    <scope>NUCLEOTIDE SEQUENCE</scope>
</reference>
<dbReference type="AlphaFoldDB" id="A0A644WWP6"/>
<accession>A0A644WWP6</accession>
<organism evidence="2">
    <name type="scientific">bioreactor metagenome</name>
    <dbReference type="NCBI Taxonomy" id="1076179"/>
    <lineage>
        <taxon>unclassified sequences</taxon>
        <taxon>metagenomes</taxon>
        <taxon>ecological metagenomes</taxon>
    </lineage>
</organism>
<name>A0A644WWP6_9ZZZZ</name>
<comment type="caution">
    <text evidence="2">The sequence shown here is derived from an EMBL/GenBank/DDBJ whole genome shotgun (WGS) entry which is preliminary data.</text>
</comment>
<protein>
    <submittedName>
        <fullName evidence="2">Uncharacterized protein</fullName>
    </submittedName>
</protein>
<evidence type="ECO:0000256" key="1">
    <source>
        <dbReference type="SAM" id="MobiDB-lite"/>
    </source>
</evidence>
<feature type="compositionally biased region" description="Low complexity" evidence="1">
    <location>
        <begin position="17"/>
        <end position="29"/>
    </location>
</feature>
<proteinExistence type="predicted"/>